<dbReference type="InParanoid" id="A0A6P7FAB4"/>
<name>A0A6P7FAB4_DIAVI</name>
<proteinExistence type="predicted"/>
<reference evidence="1" key="1">
    <citation type="submission" date="2025-08" db="UniProtKB">
        <authorList>
            <consortium name="RefSeq"/>
        </authorList>
    </citation>
    <scope>IDENTIFICATION</scope>
    <source>
        <tissue evidence="1">Whole insect</tissue>
    </source>
</reference>
<dbReference type="AlphaFoldDB" id="A0A6P7FAB4"/>
<dbReference type="RefSeq" id="XP_028131727.1">
    <property type="nucleotide sequence ID" value="XM_028275926.1"/>
</dbReference>
<gene>
    <name evidence="1" type="primary">LOC114327339</name>
</gene>
<evidence type="ECO:0000313" key="1">
    <source>
        <dbReference type="RefSeq" id="XP_028131727.1"/>
    </source>
</evidence>
<protein>
    <submittedName>
        <fullName evidence="1">Uncharacterized protein LOC114327339</fullName>
    </submittedName>
</protein>
<accession>A0A6P7FAB4</accession>
<organism evidence="1">
    <name type="scientific">Diabrotica virgifera virgifera</name>
    <name type="common">western corn rootworm</name>
    <dbReference type="NCBI Taxonomy" id="50390"/>
    <lineage>
        <taxon>Eukaryota</taxon>
        <taxon>Metazoa</taxon>
        <taxon>Ecdysozoa</taxon>
        <taxon>Arthropoda</taxon>
        <taxon>Hexapoda</taxon>
        <taxon>Insecta</taxon>
        <taxon>Pterygota</taxon>
        <taxon>Neoptera</taxon>
        <taxon>Endopterygota</taxon>
        <taxon>Coleoptera</taxon>
        <taxon>Polyphaga</taxon>
        <taxon>Cucujiformia</taxon>
        <taxon>Chrysomeloidea</taxon>
        <taxon>Chrysomelidae</taxon>
        <taxon>Galerucinae</taxon>
        <taxon>Diabroticina</taxon>
        <taxon>Diabroticites</taxon>
        <taxon>Diabrotica</taxon>
    </lineage>
</organism>
<sequence>MVKMDLKFEKGVSLQKALEMLDAVETLDVDAIYIHIGTEPPELNVLTDEESGDEEYHDFNRLSEKILRAPVELVLRNSERDSEIYDGITEAQLSRSSTKAKKLVKEKLKLIL</sequence>